<proteinExistence type="predicted"/>
<reference evidence="1 2" key="1">
    <citation type="journal article" date="2017" name="Curr. Biol.">
        <title>The Evolution of Venom by Co-option of Single-Copy Genes.</title>
        <authorList>
            <person name="Martinson E.O."/>
            <person name="Mrinalini"/>
            <person name="Kelkar Y.D."/>
            <person name="Chang C.H."/>
            <person name="Werren J.H."/>
        </authorList>
    </citation>
    <scope>NUCLEOTIDE SEQUENCE [LARGE SCALE GENOMIC DNA]</scope>
    <source>
        <strain evidence="1 2">Alberta</strain>
        <tissue evidence="1">Whole body</tissue>
    </source>
</reference>
<gene>
    <name evidence="1" type="ORF">TSAR_016635</name>
</gene>
<accession>A0A232EMT3</accession>
<dbReference type="Proteomes" id="UP000215335">
    <property type="component" value="Unassembled WGS sequence"/>
</dbReference>
<protein>
    <submittedName>
        <fullName evidence="1">Uncharacterized protein</fullName>
    </submittedName>
</protein>
<dbReference type="EMBL" id="NNAY01003291">
    <property type="protein sequence ID" value="OXU19673.1"/>
    <property type="molecule type" value="Genomic_DNA"/>
</dbReference>
<name>A0A232EMT3_9HYME</name>
<dbReference type="AlphaFoldDB" id="A0A232EMT3"/>
<keyword evidence="2" id="KW-1185">Reference proteome</keyword>
<comment type="caution">
    <text evidence="1">The sequence shown here is derived from an EMBL/GenBank/DDBJ whole genome shotgun (WGS) entry which is preliminary data.</text>
</comment>
<organism evidence="1 2">
    <name type="scientific">Trichomalopsis sarcophagae</name>
    <dbReference type="NCBI Taxonomy" id="543379"/>
    <lineage>
        <taxon>Eukaryota</taxon>
        <taxon>Metazoa</taxon>
        <taxon>Ecdysozoa</taxon>
        <taxon>Arthropoda</taxon>
        <taxon>Hexapoda</taxon>
        <taxon>Insecta</taxon>
        <taxon>Pterygota</taxon>
        <taxon>Neoptera</taxon>
        <taxon>Endopterygota</taxon>
        <taxon>Hymenoptera</taxon>
        <taxon>Apocrita</taxon>
        <taxon>Proctotrupomorpha</taxon>
        <taxon>Chalcidoidea</taxon>
        <taxon>Pteromalidae</taxon>
        <taxon>Pteromalinae</taxon>
        <taxon>Trichomalopsis</taxon>
    </lineage>
</organism>
<sequence>MSGAGYRENFVFSLCIQPSQLLGSTHVIKLTLIYPIVKSISFIVPMIRHSGAIDDLMIRTLGLWDGPSKSFVLLRAEHCL</sequence>
<evidence type="ECO:0000313" key="2">
    <source>
        <dbReference type="Proteomes" id="UP000215335"/>
    </source>
</evidence>
<evidence type="ECO:0000313" key="1">
    <source>
        <dbReference type="EMBL" id="OXU19673.1"/>
    </source>
</evidence>